<dbReference type="PANTHER" id="PTHR43685:SF5">
    <property type="entry name" value="GLYCOSYLTRANSFERASE EPSE-RELATED"/>
    <property type="match status" value="1"/>
</dbReference>
<dbReference type="Proteomes" id="UP000564644">
    <property type="component" value="Unassembled WGS sequence"/>
</dbReference>
<dbReference type="EMBL" id="JACJVO010000015">
    <property type="protein sequence ID" value="MBB6731774.1"/>
    <property type="molecule type" value="Genomic_DNA"/>
</dbReference>
<dbReference type="InterPro" id="IPR001173">
    <property type="entry name" value="Glyco_trans_2-like"/>
</dbReference>
<keyword evidence="6" id="KW-1185">Reference proteome</keyword>
<keyword evidence="3 5" id="KW-0808">Transferase</keyword>
<organism evidence="5 6">
    <name type="scientific">Cohnella zeiphila</name>
    <dbReference type="NCBI Taxonomy" id="2761120"/>
    <lineage>
        <taxon>Bacteria</taxon>
        <taxon>Bacillati</taxon>
        <taxon>Bacillota</taxon>
        <taxon>Bacilli</taxon>
        <taxon>Bacillales</taxon>
        <taxon>Paenibacillaceae</taxon>
        <taxon>Cohnella</taxon>
    </lineage>
</organism>
<name>A0A7X0SMU3_9BACL</name>
<accession>A0A7X0SMU3</accession>
<proteinExistence type="inferred from homology"/>
<comment type="similarity">
    <text evidence="1">Belongs to the glycosyltransferase 2 family.</text>
</comment>
<evidence type="ECO:0000256" key="3">
    <source>
        <dbReference type="ARBA" id="ARBA00022679"/>
    </source>
</evidence>
<dbReference type="CDD" id="cd00761">
    <property type="entry name" value="Glyco_tranf_GTA_type"/>
    <property type="match status" value="1"/>
</dbReference>
<feature type="domain" description="Glycosyltransferase 2-like" evidence="4">
    <location>
        <begin position="11"/>
        <end position="179"/>
    </location>
</feature>
<dbReference type="Pfam" id="PF00535">
    <property type="entry name" value="Glycos_transf_2"/>
    <property type="match status" value="1"/>
</dbReference>
<dbReference type="PANTHER" id="PTHR43685">
    <property type="entry name" value="GLYCOSYLTRANSFERASE"/>
    <property type="match status" value="1"/>
</dbReference>
<dbReference type="InterPro" id="IPR029044">
    <property type="entry name" value="Nucleotide-diphossugar_trans"/>
</dbReference>
<dbReference type="Gene3D" id="3.90.550.10">
    <property type="entry name" value="Spore Coat Polysaccharide Biosynthesis Protein SpsA, Chain A"/>
    <property type="match status" value="1"/>
</dbReference>
<evidence type="ECO:0000313" key="5">
    <source>
        <dbReference type="EMBL" id="MBB6731774.1"/>
    </source>
</evidence>
<evidence type="ECO:0000256" key="2">
    <source>
        <dbReference type="ARBA" id="ARBA00022676"/>
    </source>
</evidence>
<comment type="caution">
    <text evidence="5">The sequence shown here is derived from an EMBL/GenBank/DDBJ whole genome shotgun (WGS) entry which is preliminary data.</text>
</comment>
<sequence length="241" mass="27385">MNDRREAGLVSVVVTHYNNGNYLADCLDGIVRQTYADWELILVDDASTDDSRERLEKWLREGGTEKIGERNLVVLRLPRNIGYAGACTTGMFLARGQYIAMQDSDDVSLPERLERQVAFLDSHPQVDMLGTNYEVIDGQGSRMPVKASWLRYGDSIVEVYRKGGHCVCHGTVMLRGELFDRTGGHTRFLAGAEDYEFIAKRLNAKRRNVENLPDLLYLYRRHLLQRSRSFYGSDRGGRDGS</sequence>
<dbReference type="GO" id="GO:0016757">
    <property type="term" value="F:glycosyltransferase activity"/>
    <property type="evidence" value="ECO:0007669"/>
    <property type="project" value="UniProtKB-KW"/>
</dbReference>
<dbReference type="SUPFAM" id="SSF53448">
    <property type="entry name" value="Nucleotide-diphospho-sugar transferases"/>
    <property type="match status" value="1"/>
</dbReference>
<dbReference type="AlphaFoldDB" id="A0A7X0SMU3"/>
<evidence type="ECO:0000256" key="1">
    <source>
        <dbReference type="ARBA" id="ARBA00006739"/>
    </source>
</evidence>
<gene>
    <name evidence="5" type="ORF">H7C18_12705</name>
</gene>
<evidence type="ECO:0000313" key="6">
    <source>
        <dbReference type="Proteomes" id="UP000564644"/>
    </source>
</evidence>
<protein>
    <submittedName>
        <fullName evidence="5">Glycosyltransferase family 2 protein</fullName>
    </submittedName>
</protein>
<dbReference type="RefSeq" id="WP_185129446.1">
    <property type="nucleotide sequence ID" value="NZ_JACJVO010000015.1"/>
</dbReference>
<keyword evidence="2" id="KW-0328">Glycosyltransferase</keyword>
<evidence type="ECO:0000259" key="4">
    <source>
        <dbReference type="Pfam" id="PF00535"/>
    </source>
</evidence>
<dbReference type="InterPro" id="IPR050834">
    <property type="entry name" value="Glycosyltransf_2"/>
</dbReference>
<reference evidence="5 6" key="1">
    <citation type="submission" date="2020-08" db="EMBL/GenBank/DDBJ databases">
        <title>Cohnella phylogeny.</title>
        <authorList>
            <person name="Dunlap C."/>
        </authorList>
    </citation>
    <scope>NUCLEOTIDE SEQUENCE [LARGE SCALE GENOMIC DNA]</scope>
    <source>
        <strain evidence="5 6">CBP 2801</strain>
    </source>
</reference>